<sequence length="38" mass="4333">MAYTDSLNERANVSYQVMQSSCEPVESEIQRYQTSSPC</sequence>
<reference evidence="2" key="1">
    <citation type="journal article" date="2022" name="Nat. Commun.">
        <title>Chromosome evolution and the genetic basis of agronomically important traits in greater yam.</title>
        <authorList>
            <person name="Bredeson J.V."/>
            <person name="Lyons J.B."/>
            <person name="Oniyinde I.O."/>
            <person name="Okereke N.R."/>
            <person name="Kolade O."/>
            <person name="Nnabue I."/>
            <person name="Nwadili C.O."/>
            <person name="Hribova E."/>
            <person name="Parker M."/>
            <person name="Nwogha J."/>
            <person name="Shu S."/>
            <person name="Carlson J."/>
            <person name="Kariba R."/>
            <person name="Muthemba S."/>
            <person name="Knop K."/>
            <person name="Barton G.J."/>
            <person name="Sherwood A.V."/>
            <person name="Lopez-Montes A."/>
            <person name="Asiedu R."/>
            <person name="Jamnadass R."/>
            <person name="Muchugi A."/>
            <person name="Goodstein D."/>
            <person name="Egesi C.N."/>
            <person name="Featherston J."/>
            <person name="Asfaw A."/>
            <person name="Simpson G.G."/>
            <person name="Dolezel J."/>
            <person name="Hendre P.S."/>
            <person name="Van Deynze A."/>
            <person name="Kumar P.L."/>
            <person name="Obidiegwu J.E."/>
            <person name="Bhattacharjee R."/>
            <person name="Rokhsar D.S."/>
        </authorList>
    </citation>
    <scope>NUCLEOTIDE SEQUENCE [LARGE SCALE GENOMIC DNA]</scope>
    <source>
        <strain evidence="2">cv. TDa95/00328</strain>
    </source>
</reference>
<dbReference type="EMBL" id="CM037014">
    <property type="protein sequence ID" value="KAH7687708.1"/>
    <property type="molecule type" value="Genomic_DNA"/>
</dbReference>
<name>A0ACB7WIS0_DIOAL</name>
<protein>
    <submittedName>
        <fullName evidence="1">Uncharacterized protein</fullName>
    </submittedName>
</protein>
<dbReference type="Proteomes" id="UP000827976">
    <property type="component" value="Chromosome 4"/>
</dbReference>
<evidence type="ECO:0000313" key="2">
    <source>
        <dbReference type="Proteomes" id="UP000827976"/>
    </source>
</evidence>
<organism evidence="1 2">
    <name type="scientific">Dioscorea alata</name>
    <name type="common">Purple yam</name>
    <dbReference type="NCBI Taxonomy" id="55571"/>
    <lineage>
        <taxon>Eukaryota</taxon>
        <taxon>Viridiplantae</taxon>
        <taxon>Streptophyta</taxon>
        <taxon>Embryophyta</taxon>
        <taxon>Tracheophyta</taxon>
        <taxon>Spermatophyta</taxon>
        <taxon>Magnoliopsida</taxon>
        <taxon>Liliopsida</taxon>
        <taxon>Dioscoreales</taxon>
        <taxon>Dioscoreaceae</taxon>
        <taxon>Dioscorea</taxon>
    </lineage>
</organism>
<keyword evidence="2" id="KW-1185">Reference proteome</keyword>
<comment type="caution">
    <text evidence="1">The sequence shown here is derived from an EMBL/GenBank/DDBJ whole genome shotgun (WGS) entry which is preliminary data.</text>
</comment>
<gene>
    <name evidence="1" type="ORF">IHE45_04G183300</name>
</gene>
<evidence type="ECO:0000313" key="1">
    <source>
        <dbReference type="EMBL" id="KAH7687708.1"/>
    </source>
</evidence>
<proteinExistence type="predicted"/>
<accession>A0ACB7WIS0</accession>